<keyword evidence="10" id="KW-0325">Glycoprotein</keyword>
<dbReference type="Gene3D" id="3.80.10.10">
    <property type="entry name" value="Ribonuclease Inhibitor"/>
    <property type="match status" value="2"/>
</dbReference>
<dbReference type="EMBL" id="KE133172">
    <property type="protein sequence ID" value="EOY20418.1"/>
    <property type="molecule type" value="Genomic_DNA"/>
</dbReference>
<dbReference type="eggNOG" id="KOG0619">
    <property type="taxonomic scope" value="Eukaryota"/>
</dbReference>
<keyword evidence="13" id="KW-1185">Reference proteome</keyword>
<dbReference type="InterPro" id="IPR003591">
    <property type="entry name" value="Leu-rich_rpt_typical-subtyp"/>
</dbReference>
<dbReference type="InterPro" id="IPR001611">
    <property type="entry name" value="Leu-rich_rpt"/>
</dbReference>
<comment type="similarity">
    <text evidence="2">Belongs to the RLP family.</text>
</comment>
<reference evidence="12 13" key="1">
    <citation type="journal article" date="2013" name="Genome Biol.">
        <title>The genome sequence of the most widely cultivated cacao type and its use to identify candidate genes regulating pod color.</title>
        <authorList>
            <person name="Motamayor J.C."/>
            <person name="Mockaitis K."/>
            <person name="Schmutz J."/>
            <person name="Haiminen N."/>
            <person name="Iii D.L."/>
            <person name="Cornejo O."/>
            <person name="Findley S.D."/>
            <person name="Zheng P."/>
            <person name="Utro F."/>
            <person name="Royaert S."/>
            <person name="Saski C."/>
            <person name="Jenkins J."/>
            <person name="Podicheti R."/>
            <person name="Zhao M."/>
            <person name="Scheffler B.E."/>
            <person name="Stack J.C."/>
            <person name="Feltus F.A."/>
            <person name="Mustiga G.M."/>
            <person name="Amores F."/>
            <person name="Phillips W."/>
            <person name="Marelli J.P."/>
            <person name="May G.D."/>
            <person name="Shapiro H."/>
            <person name="Ma J."/>
            <person name="Bustamante C.D."/>
            <person name="Schnell R.J."/>
            <person name="Main D."/>
            <person name="Gilbert D."/>
            <person name="Parida L."/>
            <person name="Kuhn D.N."/>
        </authorList>
    </citation>
    <scope>NUCLEOTIDE SEQUENCE [LARGE SCALE GENOMIC DNA]</scope>
    <source>
        <strain evidence="13">cv. Matina 1-6</strain>
    </source>
</reference>
<dbReference type="InParanoid" id="S1RTX8"/>
<feature type="transmembrane region" description="Helical" evidence="11">
    <location>
        <begin position="568"/>
        <end position="592"/>
    </location>
</feature>
<keyword evidence="9 12" id="KW-0675">Receptor</keyword>
<dbReference type="FunFam" id="3.80.10.10:FF:000213">
    <property type="entry name" value="Tyrosine-sulfated glycopeptide receptor 1"/>
    <property type="match status" value="1"/>
</dbReference>
<evidence type="ECO:0000256" key="7">
    <source>
        <dbReference type="ARBA" id="ARBA00022989"/>
    </source>
</evidence>
<dbReference type="Pfam" id="PF00560">
    <property type="entry name" value="LRR_1"/>
    <property type="match status" value="6"/>
</dbReference>
<dbReference type="SUPFAM" id="SSF52058">
    <property type="entry name" value="L domain-like"/>
    <property type="match status" value="2"/>
</dbReference>
<dbReference type="OMA" id="FSKWHGM"/>
<dbReference type="PRINTS" id="PR00019">
    <property type="entry name" value="LEURICHRPT"/>
</dbReference>
<evidence type="ECO:0000256" key="2">
    <source>
        <dbReference type="ARBA" id="ARBA00009592"/>
    </source>
</evidence>
<keyword evidence="4" id="KW-0433">Leucine-rich repeat</keyword>
<evidence type="ECO:0000313" key="13">
    <source>
        <dbReference type="Proteomes" id="UP000026915"/>
    </source>
</evidence>
<accession>S1RTX8</accession>
<gene>
    <name evidence="12" type="ORF">TCM_046017</name>
</gene>
<dbReference type="Pfam" id="PF13855">
    <property type="entry name" value="LRR_8"/>
    <property type="match status" value="1"/>
</dbReference>
<keyword evidence="6" id="KW-0677">Repeat</keyword>
<evidence type="ECO:0000256" key="10">
    <source>
        <dbReference type="ARBA" id="ARBA00023180"/>
    </source>
</evidence>
<keyword evidence="3" id="KW-1003">Cell membrane</keyword>
<evidence type="ECO:0000256" key="1">
    <source>
        <dbReference type="ARBA" id="ARBA00004251"/>
    </source>
</evidence>
<proteinExistence type="inferred from homology"/>
<evidence type="ECO:0000313" key="12">
    <source>
        <dbReference type="EMBL" id="EOY20418.1"/>
    </source>
</evidence>
<protein>
    <submittedName>
        <fullName evidence="12">Receptor like protein 33</fullName>
    </submittedName>
</protein>
<dbReference type="PANTHER" id="PTHR27004:SF208">
    <property type="entry name" value="LRR RECEPTOR-LIKE SERINE_THREONINE-PROTEIN KINASE GSO2"/>
    <property type="match status" value="1"/>
</dbReference>
<sequence length="624" mass="70696">MWLSNNLISGGVPSWPFTLPSLQDLRLSYNKLIGPIDQIQTPNSVRYIDLSFNGIHGPIPISFFDLVNLEELDLSSNNLIGVIKPNMLAKLKNLAYLDLSNNILLSLSSSGDGENYSFPQLVKVSFSSCSIRQFPSFFRTSNLKDLDLSNNKIPGGISKWEAEGWERLIKLNLSYNFLTTLEQFPGKNLQVLDLESNLLQGPILSTWLNLQNPNPPPSFTEFLISKNNLTGNIPPLICNWSLLTRLDLSINNLDGMIPECLGHFSYLRYMNLEMNKFYGKIPDFFTDNRLSYLLLNDNQLEGLLPRSLANCSFLVLLNLRNNKLNDTFPYWLASLPMLQVLLLRNNSLHGRMPNSIASSNFSTLRVVDLSHNELTGPLPTKFFQNLRAMKDGTEKRFWNIYDRDFDYYYTSVNVTMKRSKIELVKTLAIFRSMDFSNNLFCGQIPEELGELVSLQALNLSNNNLTGPIPPSLGKMVALESLDLSSNMLGDRIPSQLTNLTFLAVLDLSQNDLVGPIPHGKQFDTFENDSYSCNLGLCGFPLSKQCGNDEEPKPPVPMLEEDEGSEIAFIWKVAMMGYGCGVVLGLSMGYIVFSTGRPWWFVRMVERNWQKNVTKRIRRNRGRRN</sequence>
<dbReference type="Proteomes" id="UP000026915">
    <property type="component" value="Unassembled WGS sequence"/>
</dbReference>
<keyword evidence="7 11" id="KW-1133">Transmembrane helix</keyword>
<evidence type="ECO:0000256" key="5">
    <source>
        <dbReference type="ARBA" id="ARBA00022692"/>
    </source>
</evidence>
<dbReference type="SMART" id="SM00369">
    <property type="entry name" value="LRR_TYP"/>
    <property type="match status" value="6"/>
</dbReference>
<dbReference type="GO" id="GO:0005886">
    <property type="term" value="C:plasma membrane"/>
    <property type="evidence" value="ECO:0007669"/>
    <property type="project" value="UniProtKB-SubCell"/>
</dbReference>
<evidence type="ECO:0000256" key="4">
    <source>
        <dbReference type="ARBA" id="ARBA00022614"/>
    </source>
</evidence>
<dbReference type="PANTHER" id="PTHR27004">
    <property type="entry name" value="RECEPTOR-LIKE PROTEIN 12 ISOFORM X1"/>
    <property type="match status" value="1"/>
</dbReference>
<evidence type="ECO:0000256" key="8">
    <source>
        <dbReference type="ARBA" id="ARBA00023136"/>
    </source>
</evidence>
<name>S1RTX8_THECC</name>
<comment type="subcellular location">
    <subcellularLocation>
        <location evidence="1">Cell membrane</location>
        <topology evidence="1">Single-pass type I membrane protein</topology>
    </subcellularLocation>
</comment>
<keyword evidence="5 11" id="KW-0812">Transmembrane</keyword>
<organism evidence="12 13">
    <name type="scientific">Theobroma cacao</name>
    <name type="common">Cacao</name>
    <name type="synonym">Cocoa</name>
    <dbReference type="NCBI Taxonomy" id="3641"/>
    <lineage>
        <taxon>Eukaryota</taxon>
        <taxon>Viridiplantae</taxon>
        <taxon>Streptophyta</taxon>
        <taxon>Embryophyta</taxon>
        <taxon>Tracheophyta</taxon>
        <taxon>Spermatophyta</taxon>
        <taxon>Magnoliopsida</taxon>
        <taxon>eudicotyledons</taxon>
        <taxon>Gunneridae</taxon>
        <taxon>Pentapetalae</taxon>
        <taxon>rosids</taxon>
        <taxon>malvids</taxon>
        <taxon>Malvales</taxon>
        <taxon>Malvaceae</taxon>
        <taxon>Byttnerioideae</taxon>
        <taxon>Theobroma</taxon>
    </lineage>
</organism>
<evidence type="ECO:0000256" key="6">
    <source>
        <dbReference type="ARBA" id="ARBA00022737"/>
    </source>
</evidence>
<dbReference type="FunCoup" id="S1RTX8">
    <property type="interactions" value="207"/>
</dbReference>
<dbReference type="AlphaFoldDB" id="S1RTX8"/>
<evidence type="ECO:0000256" key="11">
    <source>
        <dbReference type="SAM" id="Phobius"/>
    </source>
</evidence>
<dbReference type="Gramene" id="EOY20418">
    <property type="protein sequence ID" value="EOY20418"/>
    <property type="gene ID" value="TCM_046017"/>
</dbReference>
<evidence type="ECO:0000256" key="3">
    <source>
        <dbReference type="ARBA" id="ARBA00022475"/>
    </source>
</evidence>
<dbReference type="InterPro" id="IPR032675">
    <property type="entry name" value="LRR_dom_sf"/>
</dbReference>
<evidence type="ECO:0000256" key="9">
    <source>
        <dbReference type="ARBA" id="ARBA00023170"/>
    </source>
</evidence>
<keyword evidence="8 11" id="KW-0472">Membrane</keyword>
<dbReference type="HOGENOM" id="CLU_000288_18_3_1"/>